<sequence length="245" mass="28034">MKKTKKGYLSLRDESKIYYEIAGQGDILFLLHGNNSDLTYFDSQLPAFQEHFQVIRFDYRDHGKSQNARDKLTFSILVEDLKEIMDHFAIEKATLLGFSDGANLAVKFATSYPERINRLILNAPNLSFEGLHTIAQIGSILWHGITKYLPFMEKEHRVAGLLVEDLKISKRDLRQITAPTLFLVGQFDVIRLEHILFLAHLVKNSTYHILIGQGHQASQKKPQYFNRLVLTFLEKSTKGGPDGEN</sequence>
<organism evidence="3 4">
    <name type="scientific">Streptococcus varani</name>
    <dbReference type="NCBI Taxonomy" id="1608583"/>
    <lineage>
        <taxon>Bacteria</taxon>
        <taxon>Bacillati</taxon>
        <taxon>Bacillota</taxon>
        <taxon>Bacilli</taxon>
        <taxon>Lactobacillales</taxon>
        <taxon>Streptococcaceae</taxon>
        <taxon>Streptococcus</taxon>
    </lineage>
</organism>
<dbReference type="InterPro" id="IPR029058">
    <property type="entry name" value="AB_hydrolase_fold"/>
</dbReference>
<dbReference type="Gene3D" id="3.40.50.1820">
    <property type="entry name" value="alpha/beta hydrolase"/>
    <property type="match status" value="2"/>
</dbReference>
<dbReference type="PRINTS" id="PR00111">
    <property type="entry name" value="ABHYDROLASE"/>
</dbReference>
<keyword evidence="4" id="KW-1185">Reference proteome</keyword>
<keyword evidence="1" id="KW-0378">Hydrolase</keyword>
<evidence type="ECO:0000313" key="4">
    <source>
        <dbReference type="Proteomes" id="UP000198604"/>
    </source>
</evidence>
<dbReference type="PANTHER" id="PTHR43798">
    <property type="entry name" value="MONOACYLGLYCEROL LIPASE"/>
    <property type="match status" value="1"/>
</dbReference>
<feature type="domain" description="AB hydrolase-1" evidence="2">
    <location>
        <begin position="27"/>
        <end position="128"/>
    </location>
</feature>
<protein>
    <submittedName>
        <fullName evidence="3">Oxidoreductase</fullName>
    </submittedName>
</protein>
<dbReference type="InterPro" id="IPR000073">
    <property type="entry name" value="AB_hydrolase_1"/>
</dbReference>
<proteinExistence type="predicted"/>
<dbReference type="GO" id="GO:0016020">
    <property type="term" value="C:membrane"/>
    <property type="evidence" value="ECO:0007669"/>
    <property type="project" value="TreeGrafter"/>
</dbReference>
<dbReference type="Pfam" id="PF00561">
    <property type="entry name" value="Abhydrolase_1"/>
    <property type="match status" value="1"/>
</dbReference>
<dbReference type="RefSeq" id="WP_093650559.1">
    <property type="nucleotide sequence ID" value="NZ_CTEN01000003.1"/>
</dbReference>
<dbReference type="SUPFAM" id="SSF53474">
    <property type="entry name" value="alpha/beta-Hydrolases"/>
    <property type="match status" value="1"/>
</dbReference>
<dbReference type="EMBL" id="CTEN01000003">
    <property type="protein sequence ID" value="CQR24950.1"/>
    <property type="molecule type" value="Genomic_DNA"/>
</dbReference>
<evidence type="ECO:0000313" key="3">
    <source>
        <dbReference type="EMBL" id="CQR24950.1"/>
    </source>
</evidence>
<evidence type="ECO:0000259" key="2">
    <source>
        <dbReference type="Pfam" id="PF00561"/>
    </source>
</evidence>
<dbReference type="PANTHER" id="PTHR43798:SF31">
    <property type="entry name" value="AB HYDROLASE SUPERFAMILY PROTEIN YCLE"/>
    <property type="match status" value="1"/>
</dbReference>
<dbReference type="AlphaFoldDB" id="A0A0E3WF64"/>
<dbReference type="Proteomes" id="UP000198604">
    <property type="component" value="Unassembled WGS sequence"/>
</dbReference>
<evidence type="ECO:0000256" key="1">
    <source>
        <dbReference type="ARBA" id="ARBA00022801"/>
    </source>
</evidence>
<gene>
    <name evidence="3" type="ORF">BN1356_01295</name>
</gene>
<dbReference type="OrthoDB" id="9805423at2"/>
<dbReference type="InterPro" id="IPR050266">
    <property type="entry name" value="AB_hydrolase_sf"/>
</dbReference>
<reference evidence="4" key="1">
    <citation type="submission" date="2015-03" db="EMBL/GenBank/DDBJ databases">
        <authorList>
            <person name="Urmite Genomes"/>
        </authorList>
    </citation>
    <scope>NUCLEOTIDE SEQUENCE [LARGE SCALE GENOMIC DNA]</scope>
    <source>
        <strain evidence="4">FF10</strain>
    </source>
</reference>
<name>A0A0E3WF64_9STRE</name>
<accession>A0A0E3WF64</accession>
<dbReference type="GO" id="GO:0016787">
    <property type="term" value="F:hydrolase activity"/>
    <property type="evidence" value="ECO:0007669"/>
    <property type="project" value="UniProtKB-KW"/>
</dbReference>
<dbReference type="STRING" id="1608583.BN1356_01295"/>